<dbReference type="UniPathway" id="UPA00049">
    <property type="reaction ID" value="UER00061"/>
</dbReference>
<keyword evidence="19" id="KW-1185">Reference proteome</keyword>
<dbReference type="PANTHER" id="PTHR43661">
    <property type="entry name" value="D-XYLONATE DEHYDRATASE"/>
    <property type="match status" value="1"/>
</dbReference>
<protein>
    <recommendedName>
        <fullName evidence="14 15">Dihydroxy-acid dehydratase</fullName>
        <shortName evidence="15">DAD</shortName>
        <ecNumber evidence="14 15">4.2.1.9</ecNumber>
    </recommendedName>
</protein>
<dbReference type="PROSITE" id="PS00887">
    <property type="entry name" value="ILVD_EDD_2"/>
    <property type="match status" value="1"/>
</dbReference>
<dbReference type="InterPro" id="IPR004404">
    <property type="entry name" value="DihydroxyA_deHydtase"/>
</dbReference>
<dbReference type="HAMAP" id="MF_00012">
    <property type="entry name" value="IlvD"/>
    <property type="match status" value="1"/>
</dbReference>
<dbReference type="EMBL" id="FMWL01000014">
    <property type="protein sequence ID" value="SCZ80775.1"/>
    <property type="molecule type" value="Genomic_DNA"/>
</dbReference>
<dbReference type="AlphaFoldDB" id="A0A1G5S317"/>
<keyword evidence="3 15" id="KW-0028">Amino-acid biosynthesis</keyword>
<sequence length="550" mass="57912">MKSSAMKSGVERAPHRSLLKALGLTNEQIERPLVGILHGHNEIVPGHTHLDKLALAVKEGVLMNGGMPIAAPFIAVCDGIAMGHRGMRYSLPSRELIADSIETMVIAHAFDALVIIPNCDKTVPAALMAAARLDIPTVIVSGGAMLAGKTKSKATDLTTVFEGVGRHAQGGMSEEEIDELENSACPTCGSCSGMFTANSMNCLTEALGMGLPGNGTIPAVYADRTRLAKMAGASVMKLYEENKTPSQIMTPQAFENALAVDMALGGSSNTILHLTAIAAEFDLVLDLKRVDEISKSTPNLCRLSPAGPYHIEDLHEAGGISAVIKALGAIDRFDLSQQTVDGNFETRVAKAKQPDGKVIATTDAPYLDQGGIKVLFGNIAPEGAVVKQSAVSPKMRKFEGRARVFDSEEAATSALLSGKIVKGDIVVIRYEGPKGGPGMREMLAPTSTLSGLGLDEHVALLTDGRFSGATRGGAIGHISPEAYEGGPIAFVAEGDTIAFDLDKGTLNVDVEPEVWEARKANWEAPDRPVTGYLKKYRASVSSASKGAICR</sequence>
<dbReference type="Gene3D" id="3.50.30.80">
    <property type="entry name" value="IlvD/EDD C-terminal domain-like"/>
    <property type="match status" value="1"/>
</dbReference>
<evidence type="ECO:0000256" key="1">
    <source>
        <dbReference type="ARBA" id="ARBA00001946"/>
    </source>
</evidence>
<evidence type="ECO:0000256" key="7">
    <source>
        <dbReference type="ARBA" id="ARBA00023004"/>
    </source>
</evidence>
<dbReference type="NCBIfam" id="NF002068">
    <property type="entry name" value="PRK00911.1"/>
    <property type="match status" value="1"/>
</dbReference>
<dbReference type="GO" id="GO:0009097">
    <property type="term" value="P:isoleucine biosynthetic process"/>
    <property type="evidence" value="ECO:0007669"/>
    <property type="project" value="UniProtKB-UniRule"/>
</dbReference>
<keyword evidence="10 15" id="KW-0100">Branched-chain amino acid biosynthesis</keyword>
<comment type="catalytic activity">
    <reaction evidence="11">
        <text>(2R)-2,3-dihydroxy-3-methylbutanoate = 3-methyl-2-oxobutanoate + H2O</text>
        <dbReference type="Rhea" id="RHEA:24809"/>
        <dbReference type="ChEBI" id="CHEBI:11851"/>
        <dbReference type="ChEBI" id="CHEBI:15377"/>
        <dbReference type="ChEBI" id="CHEBI:49072"/>
        <dbReference type="EC" id="4.2.1.9"/>
    </reaction>
    <physiologicalReaction direction="left-to-right" evidence="11">
        <dbReference type="Rhea" id="RHEA:24810"/>
    </physiologicalReaction>
</comment>
<keyword evidence="9 15" id="KW-0456">Lyase</keyword>
<dbReference type="GO" id="GO:0009099">
    <property type="term" value="P:L-valine biosynthetic process"/>
    <property type="evidence" value="ECO:0007669"/>
    <property type="project" value="UniProtKB-UniRule"/>
</dbReference>
<dbReference type="InterPro" id="IPR037237">
    <property type="entry name" value="IlvD/EDD_N"/>
</dbReference>
<dbReference type="GO" id="GO:0004160">
    <property type="term" value="F:dihydroxy-acid dehydratase activity"/>
    <property type="evidence" value="ECO:0007669"/>
    <property type="project" value="UniProtKB-UniRule"/>
</dbReference>
<dbReference type="InterPro" id="IPR000581">
    <property type="entry name" value="ILV_EDD_N"/>
</dbReference>
<feature type="modified residue" description="N6-carboxylysine" evidence="15">
    <location>
        <position position="121"/>
    </location>
</feature>
<dbReference type="GO" id="GO:0051537">
    <property type="term" value="F:2 iron, 2 sulfur cluster binding"/>
    <property type="evidence" value="ECO:0007669"/>
    <property type="project" value="UniProtKB-UniRule"/>
</dbReference>
<dbReference type="Proteomes" id="UP000199208">
    <property type="component" value="Unassembled WGS sequence"/>
</dbReference>
<organism evidence="18 19">
    <name type="scientific">Acidaminobacter hydrogenoformans DSM 2784</name>
    <dbReference type="NCBI Taxonomy" id="1120920"/>
    <lineage>
        <taxon>Bacteria</taxon>
        <taxon>Bacillati</taxon>
        <taxon>Bacillota</taxon>
        <taxon>Clostridia</taxon>
        <taxon>Peptostreptococcales</taxon>
        <taxon>Acidaminobacteraceae</taxon>
        <taxon>Acidaminobacter</taxon>
    </lineage>
</organism>
<evidence type="ECO:0000256" key="14">
    <source>
        <dbReference type="ARBA" id="ARBA00029490"/>
    </source>
</evidence>
<comment type="subunit">
    <text evidence="15">Homodimer.</text>
</comment>
<feature type="domain" description="Dihydroxy-acid/6-phosphogluconate dehydratase C-terminal" evidence="17">
    <location>
        <begin position="357"/>
        <end position="547"/>
    </location>
</feature>
<dbReference type="InterPro" id="IPR020558">
    <property type="entry name" value="DiOHA_6PGluconate_deHydtase_CS"/>
</dbReference>
<evidence type="ECO:0000256" key="5">
    <source>
        <dbReference type="ARBA" id="ARBA00022723"/>
    </source>
</evidence>
<dbReference type="SUPFAM" id="SSF52016">
    <property type="entry name" value="LeuD/IlvD-like"/>
    <property type="match status" value="1"/>
</dbReference>
<feature type="binding site" evidence="15">
    <location>
        <position position="120"/>
    </location>
    <ligand>
        <name>Mg(2+)</name>
        <dbReference type="ChEBI" id="CHEBI:18420"/>
    </ligand>
</feature>
<dbReference type="UniPathway" id="UPA00047">
    <property type="reaction ID" value="UER00057"/>
</dbReference>
<evidence type="ECO:0000256" key="2">
    <source>
        <dbReference type="ARBA" id="ARBA00006486"/>
    </source>
</evidence>
<accession>A0A1G5S317</accession>
<dbReference type="GO" id="GO:0000287">
    <property type="term" value="F:magnesium ion binding"/>
    <property type="evidence" value="ECO:0007669"/>
    <property type="project" value="UniProtKB-UniRule"/>
</dbReference>
<dbReference type="OrthoDB" id="9807077at2"/>
<keyword evidence="8 15" id="KW-0411">Iron-sulfur</keyword>
<comment type="pathway">
    <text evidence="13 15">Amino-acid biosynthesis; L-isoleucine biosynthesis; L-isoleucine from 2-oxobutanoate: step 3/4.</text>
</comment>
<reference evidence="18 19" key="1">
    <citation type="submission" date="2016-10" db="EMBL/GenBank/DDBJ databases">
        <authorList>
            <person name="de Groot N.N."/>
        </authorList>
    </citation>
    <scope>NUCLEOTIDE SEQUENCE [LARGE SCALE GENOMIC DNA]</scope>
    <source>
        <strain evidence="18 19">DSM 2784</strain>
    </source>
</reference>
<dbReference type="GO" id="GO:0005829">
    <property type="term" value="C:cytosol"/>
    <property type="evidence" value="ECO:0007669"/>
    <property type="project" value="TreeGrafter"/>
</dbReference>
<comment type="cofactor">
    <cofactor evidence="1 15">
        <name>Mg(2+)</name>
        <dbReference type="ChEBI" id="CHEBI:18420"/>
    </cofactor>
</comment>
<evidence type="ECO:0000256" key="3">
    <source>
        <dbReference type="ARBA" id="ARBA00022605"/>
    </source>
</evidence>
<feature type="binding site" evidence="15">
    <location>
        <position position="441"/>
    </location>
    <ligand>
        <name>Mg(2+)</name>
        <dbReference type="ChEBI" id="CHEBI:18420"/>
    </ligand>
</feature>
<dbReference type="RefSeq" id="WP_092591893.1">
    <property type="nucleotide sequence ID" value="NZ_FMWL01000014.1"/>
</dbReference>
<evidence type="ECO:0000256" key="13">
    <source>
        <dbReference type="ARBA" id="ARBA00029437"/>
    </source>
</evidence>
<comment type="catalytic activity">
    <reaction evidence="15">
        <text>(2R,3R)-2,3-dihydroxy-3-methylpentanoate = (S)-3-methyl-2-oxopentanoate + H2O</text>
        <dbReference type="Rhea" id="RHEA:27694"/>
        <dbReference type="ChEBI" id="CHEBI:15377"/>
        <dbReference type="ChEBI" id="CHEBI:35146"/>
        <dbReference type="ChEBI" id="CHEBI:49258"/>
        <dbReference type="EC" id="4.2.1.9"/>
    </reaction>
</comment>
<dbReference type="InterPro" id="IPR042096">
    <property type="entry name" value="Dihydro-acid_dehy_C"/>
</dbReference>
<dbReference type="EC" id="4.2.1.9" evidence="14 15"/>
<comment type="cofactor">
    <cofactor evidence="15">
        <name>[2Fe-2S] cluster</name>
        <dbReference type="ChEBI" id="CHEBI:190135"/>
    </cofactor>
    <text evidence="15">Binds 1 [2Fe-2S] cluster per subunit. This cluster acts as a Lewis acid cofactor.</text>
</comment>
<feature type="binding site" evidence="15">
    <location>
        <position position="78"/>
    </location>
    <ligand>
        <name>Mg(2+)</name>
        <dbReference type="ChEBI" id="CHEBI:18420"/>
    </ligand>
</feature>
<dbReference type="NCBIfam" id="TIGR00110">
    <property type="entry name" value="ilvD"/>
    <property type="match status" value="1"/>
</dbReference>
<keyword evidence="6 15" id="KW-0460">Magnesium</keyword>
<evidence type="ECO:0000256" key="9">
    <source>
        <dbReference type="ARBA" id="ARBA00023239"/>
    </source>
</evidence>
<feature type="active site" description="Proton acceptor" evidence="15">
    <location>
        <position position="467"/>
    </location>
</feature>
<comment type="caution">
    <text evidence="15">Lacks conserved residue(s) required for the propagation of feature annotation.</text>
</comment>
<evidence type="ECO:0000256" key="4">
    <source>
        <dbReference type="ARBA" id="ARBA00022714"/>
    </source>
</evidence>
<keyword evidence="7 15" id="KW-0408">Iron</keyword>
<evidence type="ECO:0000256" key="10">
    <source>
        <dbReference type="ARBA" id="ARBA00023304"/>
    </source>
</evidence>
<keyword evidence="4 15" id="KW-0001">2Fe-2S</keyword>
<feature type="domain" description="Dihydroxy-acid/6-phosphogluconate dehydratase N-terminal" evidence="16">
    <location>
        <begin position="31"/>
        <end position="343"/>
    </location>
</feature>
<evidence type="ECO:0000259" key="16">
    <source>
        <dbReference type="Pfam" id="PF00920"/>
    </source>
</evidence>
<evidence type="ECO:0000256" key="11">
    <source>
        <dbReference type="ARBA" id="ARBA00029304"/>
    </source>
</evidence>
<proteinExistence type="inferred from homology"/>
<dbReference type="SUPFAM" id="SSF143975">
    <property type="entry name" value="IlvD/EDD N-terminal domain-like"/>
    <property type="match status" value="1"/>
</dbReference>
<comment type="function">
    <text evidence="15">Functions in the biosynthesis of branched-chain amino acids. Catalyzes the dehydration of (2R,3R)-2,3-dihydroxy-3-methylpentanoate (2,3-dihydroxy-3-methylvalerate) into 2-oxo-3-methylpentanoate (2-oxo-3-methylvalerate) and of (2R)-2,3-dihydroxy-3-methylbutanoate (2,3-dihydroxyisovalerate) into 2-oxo-3-methylbutanoate (2-oxoisovalerate), the penultimate precursor to L-isoleucine and L-valine, respectively.</text>
</comment>
<dbReference type="STRING" id="1120920.SAMN03080599_02439"/>
<dbReference type="FunFam" id="3.50.30.80:FF:000001">
    <property type="entry name" value="Dihydroxy-acid dehydratase"/>
    <property type="match status" value="1"/>
</dbReference>
<evidence type="ECO:0000256" key="8">
    <source>
        <dbReference type="ARBA" id="ARBA00023014"/>
    </source>
</evidence>
<evidence type="ECO:0000313" key="18">
    <source>
        <dbReference type="EMBL" id="SCZ80775.1"/>
    </source>
</evidence>
<evidence type="ECO:0000259" key="17">
    <source>
        <dbReference type="Pfam" id="PF24877"/>
    </source>
</evidence>
<dbReference type="InterPro" id="IPR056740">
    <property type="entry name" value="ILV_EDD_C"/>
</dbReference>
<dbReference type="Pfam" id="PF24877">
    <property type="entry name" value="ILV_EDD_C"/>
    <property type="match status" value="1"/>
</dbReference>
<feature type="binding site" description="via carbamate group" evidence="15">
    <location>
        <position position="121"/>
    </location>
    <ligand>
        <name>Mg(2+)</name>
        <dbReference type="ChEBI" id="CHEBI:18420"/>
    </ligand>
</feature>
<dbReference type="PANTHER" id="PTHR43661:SF3">
    <property type="entry name" value="D-XYLONATE DEHYDRATASE YAGF-RELATED"/>
    <property type="match status" value="1"/>
</dbReference>
<comment type="pathway">
    <text evidence="12 15">Amino-acid biosynthesis; L-valine biosynthesis; L-valine from pyruvate: step 3/4.</text>
</comment>
<name>A0A1G5S317_9FIRM</name>
<dbReference type="PROSITE" id="PS00886">
    <property type="entry name" value="ILVD_EDD_1"/>
    <property type="match status" value="1"/>
</dbReference>
<dbReference type="Pfam" id="PF00920">
    <property type="entry name" value="ILVD_EDD_N"/>
    <property type="match status" value="1"/>
</dbReference>
<evidence type="ECO:0000256" key="6">
    <source>
        <dbReference type="ARBA" id="ARBA00022842"/>
    </source>
</evidence>
<gene>
    <name evidence="15" type="primary">ilvD</name>
    <name evidence="18" type="ORF">SAMN03080599_02439</name>
</gene>
<evidence type="ECO:0000313" key="19">
    <source>
        <dbReference type="Proteomes" id="UP000199208"/>
    </source>
</evidence>
<comment type="similarity">
    <text evidence="2 15">Belongs to the IlvD/Edd family.</text>
</comment>
<evidence type="ECO:0000256" key="15">
    <source>
        <dbReference type="HAMAP-Rule" id="MF_00012"/>
    </source>
</evidence>
<keyword evidence="5 15" id="KW-0479">Metal-binding</keyword>
<evidence type="ECO:0000256" key="12">
    <source>
        <dbReference type="ARBA" id="ARBA00029436"/>
    </source>
</evidence>